<evidence type="ECO:0000259" key="7">
    <source>
        <dbReference type="Pfam" id="PF00082"/>
    </source>
</evidence>
<evidence type="ECO:0000313" key="9">
    <source>
        <dbReference type="EMBL" id="HIX71718.1"/>
    </source>
</evidence>
<dbReference type="PANTHER" id="PTHR43806:SF11">
    <property type="entry name" value="CEREVISIN-RELATED"/>
    <property type="match status" value="1"/>
</dbReference>
<dbReference type="InterPro" id="IPR022398">
    <property type="entry name" value="Peptidase_S8_His-AS"/>
</dbReference>
<feature type="active site" description="Charge relay system" evidence="5">
    <location>
        <position position="284"/>
    </location>
</feature>
<feature type="active site" description="Charge relay system" evidence="5">
    <location>
        <position position="124"/>
    </location>
</feature>
<dbReference type="Pfam" id="PF00082">
    <property type="entry name" value="Peptidase_S8"/>
    <property type="match status" value="1"/>
</dbReference>
<dbReference type="Gene3D" id="2.60.40.10">
    <property type="entry name" value="Immunoglobulins"/>
    <property type="match status" value="1"/>
</dbReference>
<accession>A0A9D1X2P4</accession>
<dbReference type="InterPro" id="IPR015500">
    <property type="entry name" value="Peptidase_S8_subtilisin-rel"/>
</dbReference>
<keyword evidence="2 5" id="KW-0645">Protease</keyword>
<dbReference type="PRINTS" id="PR00723">
    <property type="entry name" value="SUBTILISIN"/>
</dbReference>
<evidence type="ECO:0000256" key="4">
    <source>
        <dbReference type="ARBA" id="ARBA00022825"/>
    </source>
</evidence>
<organism evidence="9 10">
    <name type="scientific">Candidatus Anaerobutyricum stercoripullorum</name>
    <dbReference type="NCBI Taxonomy" id="2838456"/>
    <lineage>
        <taxon>Bacteria</taxon>
        <taxon>Bacillati</taxon>
        <taxon>Bacillota</taxon>
        <taxon>Clostridia</taxon>
        <taxon>Lachnospirales</taxon>
        <taxon>Lachnospiraceae</taxon>
        <taxon>Anaerobutyricum</taxon>
    </lineage>
</organism>
<feature type="active site" description="Charge relay system" evidence="5">
    <location>
        <position position="88"/>
    </location>
</feature>
<dbReference type="InterPro" id="IPR003343">
    <property type="entry name" value="Big_2"/>
</dbReference>
<feature type="domain" description="BIG2" evidence="8">
    <location>
        <begin position="351"/>
        <end position="412"/>
    </location>
</feature>
<dbReference type="SUPFAM" id="SSF49373">
    <property type="entry name" value="Invasin/intimin cell-adhesion fragments"/>
    <property type="match status" value="1"/>
</dbReference>
<evidence type="ECO:0000256" key="1">
    <source>
        <dbReference type="ARBA" id="ARBA00011073"/>
    </source>
</evidence>
<name>A0A9D1X2P4_9FIRM</name>
<comment type="caution">
    <text evidence="9">The sequence shown here is derived from an EMBL/GenBank/DDBJ whole genome shotgun (WGS) entry which is preliminary data.</text>
</comment>
<evidence type="ECO:0000256" key="2">
    <source>
        <dbReference type="ARBA" id="ARBA00022670"/>
    </source>
</evidence>
<keyword evidence="4 5" id="KW-0720">Serine protease</keyword>
<comment type="similarity">
    <text evidence="1 5">Belongs to the peptidase S8 family.</text>
</comment>
<dbReference type="Gene3D" id="3.40.50.200">
    <property type="entry name" value="Peptidase S8/S53 domain"/>
    <property type="match status" value="1"/>
</dbReference>
<dbReference type="InterPro" id="IPR036852">
    <property type="entry name" value="Peptidase_S8/S53_dom_sf"/>
</dbReference>
<keyword evidence="3 5" id="KW-0378">Hydrolase</keyword>
<keyword evidence="6" id="KW-0732">Signal</keyword>
<gene>
    <name evidence="9" type="ORF">H9849_01720</name>
</gene>
<dbReference type="Pfam" id="PF02368">
    <property type="entry name" value="Big_2"/>
    <property type="match status" value="1"/>
</dbReference>
<dbReference type="PANTHER" id="PTHR43806">
    <property type="entry name" value="PEPTIDASE S8"/>
    <property type="match status" value="1"/>
</dbReference>
<dbReference type="InterPro" id="IPR050131">
    <property type="entry name" value="Peptidase_S8_subtilisin-like"/>
</dbReference>
<dbReference type="Proteomes" id="UP000886805">
    <property type="component" value="Unassembled WGS sequence"/>
</dbReference>
<evidence type="ECO:0000256" key="3">
    <source>
        <dbReference type="ARBA" id="ARBA00022801"/>
    </source>
</evidence>
<dbReference type="InterPro" id="IPR008964">
    <property type="entry name" value="Invasin/intimin_cell_adhesion"/>
</dbReference>
<feature type="chain" id="PRO_5039674860" evidence="6">
    <location>
        <begin position="25"/>
        <end position="547"/>
    </location>
</feature>
<feature type="domain" description="Peptidase S8/S53" evidence="7">
    <location>
        <begin position="79"/>
        <end position="332"/>
    </location>
</feature>
<evidence type="ECO:0000256" key="5">
    <source>
        <dbReference type="PROSITE-ProRule" id="PRU01240"/>
    </source>
</evidence>
<dbReference type="AlphaFoldDB" id="A0A9D1X2P4"/>
<sequence length="547" mass="58077">MRKFAKKCAAIMLAVLLLGGAVMERIPVGAEDAVQSYDMFLNDPEIASGKYTSNLDKYHYIYSLGLSGPGLTAWDYATGKGIKAAVIDSGANTDHKELAANIKGGYNAVTEQEGIAYVADDDGHGSICAGILGGVGNNGFGASGVAPEIDLYIVRVIDNDGLAWTANTARGIRWAVDQGCRVISISLSGSSWTDHYEEAVRYAVEHDVVIVCSGGNTGTTAKRYPAAYEGTIGVSALNYDSKTGYSINQTCTHNSDIDVAAPGSNLYGASCTSDTELAAGGLTSAAAPYVAGVAALVLSADPSLSAEECTKIIKETATDAGAPGYDEWYGHGIINPLAAVQRAKLKKTSISRSISGVAASYSKKLSAKSFRLQPRTEGSGTFSYSSDNPSVAAVDQSGNVKLKKAGTARITISIGQSGIYRPASLTTKLTVTEEGTGSEKSTAAKKKSEKVALKKVKGVTVQAGRRSLTVRWKRSAGADGYQVWIARNKKFTKGKKTALIKKNKKIKKVFRKLKKNRKYFVKIRTFVKKGGKRTYGKFSKVRSVKVR</sequence>
<dbReference type="GO" id="GO:0004252">
    <property type="term" value="F:serine-type endopeptidase activity"/>
    <property type="evidence" value="ECO:0007669"/>
    <property type="project" value="UniProtKB-UniRule"/>
</dbReference>
<evidence type="ECO:0000256" key="6">
    <source>
        <dbReference type="SAM" id="SignalP"/>
    </source>
</evidence>
<dbReference type="GO" id="GO:0006508">
    <property type="term" value="P:proteolysis"/>
    <property type="evidence" value="ECO:0007669"/>
    <property type="project" value="UniProtKB-KW"/>
</dbReference>
<feature type="signal peptide" evidence="6">
    <location>
        <begin position="1"/>
        <end position="24"/>
    </location>
</feature>
<reference evidence="9" key="2">
    <citation type="submission" date="2021-04" db="EMBL/GenBank/DDBJ databases">
        <authorList>
            <person name="Gilroy R."/>
        </authorList>
    </citation>
    <scope>NUCLEOTIDE SEQUENCE</scope>
    <source>
        <strain evidence="9">ChiSxjej3B15-1167</strain>
    </source>
</reference>
<dbReference type="EMBL" id="DXEQ01000046">
    <property type="protein sequence ID" value="HIX71718.1"/>
    <property type="molecule type" value="Genomic_DNA"/>
</dbReference>
<dbReference type="Gene3D" id="2.60.40.1080">
    <property type="match status" value="1"/>
</dbReference>
<evidence type="ECO:0000259" key="8">
    <source>
        <dbReference type="Pfam" id="PF02368"/>
    </source>
</evidence>
<reference evidence="9" key="1">
    <citation type="journal article" date="2021" name="PeerJ">
        <title>Extensive microbial diversity within the chicken gut microbiome revealed by metagenomics and culture.</title>
        <authorList>
            <person name="Gilroy R."/>
            <person name="Ravi A."/>
            <person name="Getino M."/>
            <person name="Pursley I."/>
            <person name="Horton D.L."/>
            <person name="Alikhan N.F."/>
            <person name="Baker D."/>
            <person name="Gharbi K."/>
            <person name="Hall N."/>
            <person name="Watson M."/>
            <person name="Adriaenssens E.M."/>
            <person name="Foster-Nyarko E."/>
            <person name="Jarju S."/>
            <person name="Secka A."/>
            <person name="Antonio M."/>
            <person name="Oren A."/>
            <person name="Chaudhuri R.R."/>
            <person name="La Ragione R."/>
            <person name="Hildebrand F."/>
            <person name="Pallen M.J."/>
        </authorList>
    </citation>
    <scope>NUCLEOTIDE SEQUENCE</scope>
    <source>
        <strain evidence="9">ChiSxjej3B15-1167</strain>
    </source>
</reference>
<proteinExistence type="inferred from homology"/>
<dbReference type="InterPro" id="IPR000209">
    <property type="entry name" value="Peptidase_S8/S53_dom"/>
</dbReference>
<dbReference type="SUPFAM" id="SSF52743">
    <property type="entry name" value="Subtilisin-like"/>
    <property type="match status" value="1"/>
</dbReference>
<dbReference type="PROSITE" id="PS00137">
    <property type="entry name" value="SUBTILASE_HIS"/>
    <property type="match status" value="1"/>
</dbReference>
<dbReference type="InterPro" id="IPR013783">
    <property type="entry name" value="Ig-like_fold"/>
</dbReference>
<evidence type="ECO:0000313" key="10">
    <source>
        <dbReference type="Proteomes" id="UP000886805"/>
    </source>
</evidence>
<dbReference type="PROSITE" id="PS51892">
    <property type="entry name" value="SUBTILASE"/>
    <property type="match status" value="1"/>
</dbReference>
<protein>
    <submittedName>
        <fullName evidence="9">S8 family serine peptidase</fullName>
    </submittedName>
</protein>